<keyword evidence="1" id="KW-0119">Carbohydrate metabolism</keyword>
<sequence>MSEITKPQRYEIEAGNYQLIIRYLMNFRNSLGDFFVALCSLFSSFAKPSRIGEVEGISTKALNPQIEQLYRMAQKPSRIILGLMSGTSLDGLDMALCRFSGQGLQTQCEVLHFDSVPFEEDFKVSIRAVFAKENIHFPSLCTLNAQIARTHANIILQTLQRWGIQPSDVDALASHGQTVMHRPDRSGHFPHSTLQIGDGDHLAHLTGIITLSDFRQKHIAAGGEGAPLAMFGDYFLFTKAGEDRILLNMGGIGNFTYLPANQDSKGILVTDTGPGNTLIDAWVRAHYPGKSFDEDAQIARSGKVNTEFLRALMDLSFFKEAFPKSTGPEYFNLAQVKSLAPAGISSEDVMATLTRFTAESIALAIQTYTKITTGSIFASGGGARNPLIMEHLRALLPGFIVQDSAALGIESAAKEAVLFALLANETLLDPGVARDRRLGDSPWMTMGKISLPN</sequence>
<dbReference type="Gene3D" id="3.30.420.40">
    <property type="match status" value="2"/>
</dbReference>
<comment type="pathway">
    <text evidence="1">Cell wall biogenesis; peptidoglycan recycling.</text>
</comment>
<comment type="catalytic activity">
    <reaction evidence="1">
        <text>1,6-anhydro-N-acetyl-beta-muramate + ATP + H2O = N-acetyl-D-muramate 6-phosphate + ADP + H(+)</text>
        <dbReference type="Rhea" id="RHEA:24952"/>
        <dbReference type="ChEBI" id="CHEBI:15377"/>
        <dbReference type="ChEBI" id="CHEBI:15378"/>
        <dbReference type="ChEBI" id="CHEBI:30616"/>
        <dbReference type="ChEBI" id="CHEBI:58690"/>
        <dbReference type="ChEBI" id="CHEBI:58722"/>
        <dbReference type="ChEBI" id="CHEBI:456216"/>
        <dbReference type="EC" id="2.7.1.170"/>
    </reaction>
</comment>
<evidence type="ECO:0000313" key="3">
    <source>
        <dbReference type="Proteomes" id="UP001598114"/>
    </source>
</evidence>
<dbReference type="SUPFAM" id="SSF53067">
    <property type="entry name" value="Actin-like ATPase domain"/>
    <property type="match status" value="1"/>
</dbReference>
<dbReference type="InterPro" id="IPR005338">
    <property type="entry name" value="Anhydro_N_Ac-Mur_kinase"/>
</dbReference>
<keyword evidence="1" id="KW-0547">Nucleotide-binding</keyword>
<evidence type="ECO:0000256" key="1">
    <source>
        <dbReference type="HAMAP-Rule" id="MF_01270"/>
    </source>
</evidence>
<accession>A0ABW6CZM6</accession>
<evidence type="ECO:0000313" key="2">
    <source>
        <dbReference type="EMBL" id="MFD3275416.1"/>
    </source>
</evidence>
<dbReference type="EMBL" id="JBBKYA010000002">
    <property type="protein sequence ID" value="MFD3275416.1"/>
    <property type="molecule type" value="Genomic_DNA"/>
</dbReference>
<proteinExistence type="inferred from homology"/>
<keyword evidence="1" id="KW-0808">Transferase</keyword>
<dbReference type="InterPro" id="IPR043129">
    <property type="entry name" value="ATPase_NBD"/>
</dbReference>
<protein>
    <recommendedName>
        <fullName evidence="1">Anhydro-N-acetylmuramic acid kinase</fullName>
        <ecNumber evidence="1">2.7.1.170</ecNumber>
    </recommendedName>
    <alternativeName>
        <fullName evidence="1">AnhMurNAc kinase</fullName>
    </alternativeName>
</protein>
<feature type="binding site" evidence="1">
    <location>
        <begin position="86"/>
        <end position="93"/>
    </location>
    <ligand>
        <name>ATP</name>
        <dbReference type="ChEBI" id="CHEBI:30616"/>
    </ligand>
</feature>
<dbReference type="HAMAP" id="MF_01270">
    <property type="entry name" value="AnhMurNAc_kinase"/>
    <property type="match status" value="1"/>
</dbReference>
<comment type="function">
    <text evidence="1">Catalyzes the specific phosphorylation of 1,6-anhydro-N-acetylmuramic acid (anhMurNAc) with the simultaneous cleavage of the 1,6-anhydro ring, generating MurNAc-6-P. Is required for the utilization of anhMurNAc either imported from the medium or derived from its own cell wall murein, and thus plays a role in cell wall recycling.</text>
</comment>
<dbReference type="EC" id="2.7.1.170" evidence="1"/>
<comment type="similarity">
    <text evidence="1">Belongs to the anhydro-N-acetylmuramic acid kinase family.</text>
</comment>
<dbReference type="Pfam" id="PF03702">
    <property type="entry name" value="AnmK"/>
    <property type="match status" value="1"/>
</dbReference>
<name>A0ABW6CZM6_9BACT</name>
<keyword evidence="1" id="KW-0067">ATP-binding</keyword>
<gene>
    <name evidence="1" type="primary">anmK</name>
    <name evidence="2" type="ORF">SKC38_04145</name>
</gene>
<comment type="caution">
    <text evidence="2">The sequence shown here is derived from an EMBL/GenBank/DDBJ whole genome shotgun (WGS) entry which is preliminary data.</text>
</comment>
<comment type="pathway">
    <text evidence="1">Amino-sugar metabolism; 1,6-anhydro-N-acetylmuramate degradation.</text>
</comment>
<dbReference type="PANTHER" id="PTHR30605:SF0">
    <property type="entry name" value="ANHYDRO-N-ACETYLMURAMIC ACID KINASE"/>
    <property type="match status" value="1"/>
</dbReference>
<keyword evidence="3" id="KW-1185">Reference proteome</keyword>
<organism evidence="2 3">
    <name type="scientific">Aquirufa echingensis</name>
    <dbReference type="NCBI Taxonomy" id="3096516"/>
    <lineage>
        <taxon>Bacteria</taxon>
        <taxon>Pseudomonadati</taxon>
        <taxon>Bacteroidota</taxon>
        <taxon>Cytophagia</taxon>
        <taxon>Cytophagales</taxon>
        <taxon>Flectobacillaceae</taxon>
        <taxon>Aquirufa</taxon>
    </lineage>
</organism>
<dbReference type="GO" id="GO:0016301">
    <property type="term" value="F:kinase activity"/>
    <property type="evidence" value="ECO:0007669"/>
    <property type="project" value="UniProtKB-KW"/>
</dbReference>
<reference evidence="2 3" key="1">
    <citation type="submission" date="2024-03" db="EMBL/GenBank/DDBJ databases">
        <title>Aquirufa genome sequencing.</title>
        <authorList>
            <person name="Pitt A."/>
            <person name="Hahn M.W."/>
        </authorList>
    </citation>
    <scope>NUCLEOTIDE SEQUENCE [LARGE SCALE GENOMIC DNA]</scope>
    <source>
        <strain evidence="2 3">PLAD-142S6K</strain>
    </source>
</reference>
<keyword evidence="1 2" id="KW-0418">Kinase</keyword>
<dbReference type="Proteomes" id="UP001598114">
    <property type="component" value="Unassembled WGS sequence"/>
</dbReference>
<dbReference type="CDD" id="cd24050">
    <property type="entry name" value="ASKHA_NBD_ANMK"/>
    <property type="match status" value="1"/>
</dbReference>
<dbReference type="PANTHER" id="PTHR30605">
    <property type="entry name" value="ANHYDRO-N-ACETYLMURAMIC ACID KINASE"/>
    <property type="match status" value="1"/>
</dbReference>